<reference evidence="2 3" key="1">
    <citation type="submission" date="2019-01" db="EMBL/GenBank/DDBJ databases">
        <title>Draft genome sequences of the type strain Streptomyces sioyaensis DSM 40032 and its novel strain, TM32, a thermotolerant antibiotics-producing actinobacterium.</title>
        <authorList>
            <person name="Nakaew N."/>
            <person name="Lumyong S."/>
            <person name="Sloan W.T."/>
            <person name="Sungthong R."/>
        </authorList>
    </citation>
    <scope>NUCLEOTIDE SEQUENCE [LARGE SCALE GENOMIC DNA]</scope>
    <source>
        <strain evidence="2 3">DSM 40032</strain>
    </source>
</reference>
<name>A0A4Q1R1I3_9ACTN</name>
<evidence type="ECO:0000313" key="2">
    <source>
        <dbReference type="EMBL" id="RXS65658.1"/>
    </source>
</evidence>
<protein>
    <submittedName>
        <fullName evidence="2">Uncharacterized protein</fullName>
    </submittedName>
</protein>
<comment type="caution">
    <text evidence="2">The sequence shown here is derived from an EMBL/GenBank/DDBJ whole genome shotgun (WGS) entry which is preliminary data.</text>
</comment>
<accession>A0A4Q1R1I3</accession>
<dbReference type="AlphaFoldDB" id="A0A4Q1R1I3"/>
<evidence type="ECO:0000313" key="3">
    <source>
        <dbReference type="Proteomes" id="UP000289482"/>
    </source>
</evidence>
<organism evidence="2 3">
    <name type="scientific">Streptomyces sioyaensis</name>
    <dbReference type="NCBI Taxonomy" id="67364"/>
    <lineage>
        <taxon>Bacteria</taxon>
        <taxon>Bacillati</taxon>
        <taxon>Actinomycetota</taxon>
        <taxon>Actinomycetes</taxon>
        <taxon>Kitasatosporales</taxon>
        <taxon>Streptomycetaceae</taxon>
        <taxon>Streptomyces</taxon>
    </lineage>
</organism>
<feature type="compositionally biased region" description="Low complexity" evidence="1">
    <location>
        <begin position="69"/>
        <end position="79"/>
    </location>
</feature>
<feature type="region of interest" description="Disordered" evidence="1">
    <location>
        <begin position="39"/>
        <end position="79"/>
    </location>
</feature>
<dbReference type="EMBL" id="SDIF01000047">
    <property type="protein sequence ID" value="RXS65658.1"/>
    <property type="molecule type" value="Genomic_DNA"/>
</dbReference>
<keyword evidence="3" id="KW-1185">Reference proteome</keyword>
<evidence type="ECO:0000256" key="1">
    <source>
        <dbReference type="SAM" id="MobiDB-lite"/>
    </source>
</evidence>
<dbReference type="Proteomes" id="UP000289482">
    <property type="component" value="Unassembled WGS sequence"/>
</dbReference>
<proteinExistence type="predicted"/>
<gene>
    <name evidence="2" type="ORF">EST54_17740</name>
</gene>
<sequence>MAGSSWSAWGPRPCRHIPACPAASGTHARRVVGLAPIHPVSGRPSALRSHAPDAAGPALRANDGNVTTGPRGRIRGMPGIRSRCGAAVRGRMRV</sequence>